<evidence type="ECO:0000313" key="4">
    <source>
        <dbReference type="EMBL" id="HGT71437.1"/>
    </source>
</evidence>
<dbReference type="InterPro" id="IPR003961">
    <property type="entry name" value="FN3_dom"/>
</dbReference>
<name>A0A7C4M0G6_UNCC3</name>
<dbReference type="GO" id="GO:0004553">
    <property type="term" value="F:hydrolase activity, hydrolyzing O-glycosyl compounds"/>
    <property type="evidence" value="ECO:0007669"/>
    <property type="project" value="InterPro"/>
</dbReference>
<accession>A0A7C4M0G6</accession>
<sequence>MKKIKLVLCAFFTFSVLLPSVKTEAAMSDFGYQYVDQSPNPTLNPGDSAILWIKLKNTGNVAWTQKSVRLGTSGPRDRNSVFMPSTTNAPELANKKTNWIAENRIVMEKEKAEVGETVGFGFYIKVPANQPAGVYKEYFRPVVDGVDWMKDIGIYWEIKVGGSNPAITAPTKQETVIGEIYDYEIVNQSAIPGTLKQGGEADVWIDLKNTGTATWKNNGPNPVRLGAGSKYSQSPVDAPSDFFAPTYWMAMNRSATFQGSEVKPGETARFSFKLKVPEFFNSGDYKAYFTPVVEGIKWMKDVGIYWPIKVLRDTPPEVIVPNAFVYELNSQIPSSPISMIPGETKEVSIKIKNTGSASWFKEGEDKVVLGWGSKYDTINQIKGFASGVEANLLQNEVKPGEIGEFKFQIKAPNTAGMYKFYFTPLVQGISPQPFKDIGIHWVINVNSSNRSPMTPSNLKVEKCADQPSVFCIVWSSEVRDGVASTDEIYRSTSPNTGFNLIATVNTGGYRDANISQGVTYYYKVRSKFANSGYSDYSSVVSGQLTSTTVGSPTSLKVEQCLSRMFCISWTTSVKYISSGVVYATDELYRSTNSNSGFSLIYSGSSGSYQDSNVVEGTTYYYKVRRTYNDGNGYSNYSNVVSGYIKTPEEKSAEVVMTTPVLSISNITANSITLNWQSSNGNNEELYFDTNPNGSFSQMIFNGLNSYTHSGLLPGTKYYYKIRGVVNSGGVLRYGPYSSVVSAITNSISGTGTIKVYSNKAMNSNYIITGPASFSGKIQYNNSVDTVTTKAPAGEYTITCPLIFGYFVLAREDSYFYSTVIPESDDQTEKSNLINGGSLNFRCMYYEKNIKGDFNGDTIIDDSDLTTMYSMYNGSMIATDKSDLDGDGQKAKIGDLKEMVRIYKSQPEYKQGDINKDGTVNQSDLNILSQMIAGQYSMTIINIVRGDMDGDLSISTNDKLILQSIVVN</sequence>
<dbReference type="InterPro" id="IPR013783">
    <property type="entry name" value="Ig-like_fold"/>
</dbReference>
<dbReference type="GO" id="GO:0000272">
    <property type="term" value="P:polysaccharide catabolic process"/>
    <property type="evidence" value="ECO:0007669"/>
    <property type="project" value="InterPro"/>
</dbReference>
<feature type="signal peptide" evidence="1">
    <location>
        <begin position="1"/>
        <end position="25"/>
    </location>
</feature>
<feature type="chain" id="PRO_5027632533" description="Dockerin domain-containing protein" evidence="1">
    <location>
        <begin position="26"/>
        <end position="967"/>
    </location>
</feature>
<proteinExistence type="predicted"/>
<comment type="caution">
    <text evidence="4">The sequence shown here is derived from an EMBL/GenBank/DDBJ whole genome shotgun (WGS) entry which is preliminary data.</text>
</comment>
<feature type="domain" description="Dockerin" evidence="3">
    <location>
        <begin position="906"/>
        <end position="967"/>
    </location>
</feature>
<keyword evidence="1" id="KW-0732">Signal</keyword>
<dbReference type="Pfam" id="PF00404">
    <property type="entry name" value="Dockerin_1"/>
    <property type="match status" value="1"/>
</dbReference>
<dbReference type="AlphaFoldDB" id="A0A7C4M0G6"/>
<dbReference type="InterPro" id="IPR002105">
    <property type="entry name" value="Dockerin_1_rpt"/>
</dbReference>
<dbReference type="EMBL" id="DSYQ01000028">
    <property type="protein sequence ID" value="HGT71437.1"/>
    <property type="molecule type" value="Genomic_DNA"/>
</dbReference>
<evidence type="ECO:0000259" key="3">
    <source>
        <dbReference type="PROSITE" id="PS51766"/>
    </source>
</evidence>
<dbReference type="InterPro" id="IPR016134">
    <property type="entry name" value="Dockerin_dom"/>
</dbReference>
<dbReference type="SUPFAM" id="SSF49265">
    <property type="entry name" value="Fibronectin type III"/>
    <property type="match status" value="2"/>
</dbReference>
<evidence type="ECO:0000256" key="1">
    <source>
        <dbReference type="SAM" id="SignalP"/>
    </source>
</evidence>
<dbReference type="PROSITE" id="PS51766">
    <property type="entry name" value="DOCKERIN"/>
    <property type="match status" value="1"/>
</dbReference>
<gene>
    <name evidence="4" type="ORF">ENT43_04230</name>
</gene>
<dbReference type="InterPro" id="IPR036116">
    <property type="entry name" value="FN3_sf"/>
</dbReference>
<organism evidence="4">
    <name type="scientific">candidate division CPR3 bacterium</name>
    <dbReference type="NCBI Taxonomy" id="2268181"/>
    <lineage>
        <taxon>Bacteria</taxon>
        <taxon>Bacteria division CPR3</taxon>
    </lineage>
</organism>
<dbReference type="Gene3D" id="1.10.1330.10">
    <property type="entry name" value="Dockerin domain"/>
    <property type="match status" value="1"/>
</dbReference>
<evidence type="ECO:0008006" key="5">
    <source>
        <dbReference type="Google" id="ProtNLM"/>
    </source>
</evidence>
<dbReference type="Pfam" id="PF00041">
    <property type="entry name" value="fn3"/>
    <property type="match status" value="1"/>
</dbReference>
<feature type="domain" description="Fibronectin type-III" evidence="2">
    <location>
        <begin position="551"/>
        <end position="649"/>
    </location>
</feature>
<dbReference type="SUPFAM" id="SSF63446">
    <property type="entry name" value="Type I dockerin domain"/>
    <property type="match status" value="1"/>
</dbReference>
<reference evidence="4" key="1">
    <citation type="journal article" date="2020" name="mSystems">
        <title>Genome- and Community-Level Interaction Insights into Carbon Utilization and Element Cycling Functions of Hydrothermarchaeota in Hydrothermal Sediment.</title>
        <authorList>
            <person name="Zhou Z."/>
            <person name="Liu Y."/>
            <person name="Xu W."/>
            <person name="Pan J."/>
            <person name="Luo Z.H."/>
            <person name="Li M."/>
        </authorList>
    </citation>
    <scope>NUCLEOTIDE SEQUENCE [LARGE SCALE GENOMIC DNA]</scope>
    <source>
        <strain evidence="4">SpSt-579</strain>
    </source>
</reference>
<dbReference type="Gene3D" id="2.60.40.10">
    <property type="entry name" value="Immunoglobulins"/>
    <property type="match status" value="6"/>
</dbReference>
<dbReference type="InterPro" id="IPR036439">
    <property type="entry name" value="Dockerin_dom_sf"/>
</dbReference>
<evidence type="ECO:0000259" key="2">
    <source>
        <dbReference type="PROSITE" id="PS50853"/>
    </source>
</evidence>
<dbReference type="CDD" id="cd14256">
    <property type="entry name" value="Dockerin_I"/>
    <property type="match status" value="1"/>
</dbReference>
<dbReference type="SMART" id="SM00060">
    <property type="entry name" value="FN3"/>
    <property type="match status" value="3"/>
</dbReference>
<feature type="domain" description="Fibronectin type-III" evidence="2">
    <location>
        <begin position="655"/>
        <end position="747"/>
    </location>
</feature>
<protein>
    <recommendedName>
        <fullName evidence="5">Dockerin domain-containing protein</fullName>
    </recommendedName>
</protein>
<dbReference type="PROSITE" id="PS50853">
    <property type="entry name" value="FN3"/>
    <property type="match status" value="2"/>
</dbReference>
<dbReference type="CDD" id="cd00063">
    <property type="entry name" value="FN3"/>
    <property type="match status" value="1"/>
</dbReference>